<evidence type="ECO:0000259" key="4">
    <source>
        <dbReference type="PROSITE" id="PS50987"/>
    </source>
</evidence>
<evidence type="ECO:0000256" key="2">
    <source>
        <dbReference type="ARBA" id="ARBA00023125"/>
    </source>
</evidence>
<feature type="domain" description="HTH arsR-type" evidence="4">
    <location>
        <begin position="19"/>
        <end position="116"/>
    </location>
</feature>
<dbReference type="PANTHER" id="PTHR43132">
    <property type="entry name" value="ARSENICAL RESISTANCE OPERON REPRESSOR ARSR-RELATED"/>
    <property type="match status" value="1"/>
</dbReference>
<comment type="caution">
    <text evidence="5">The sequence shown here is derived from an EMBL/GenBank/DDBJ whole genome shotgun (WGS) entry which is preliminary data.</text>
</comment>
<dbReference type="NCBIfam" id="NF033788">
    <property type="entry name" value="HTH_metalloreg"/>
    <property type="match status" value="1"/>
</dbReference>
<keyword evidence="6" id="KW-1185">Reference proteome</keyword>
<protein>
    <submittedName>
        <fullName evidence="5">DNA-binding transcriptional ArsR family regulator</fullName>
    </submittedName>
</protein>
<dbReference type="GO" id="GO:0003677">
    <property type="term" value="F:DNA binding"/>
    <property type="evidence" value="ECO:0007669"/>
    <property type="project" value="UniProtKB-KW"/>
</dbReference>
<organism evidence="5 6">
    <name type="scientific">Prescottella agglutinans</name>
    <dbReference type="NCBI Taxonomy" id="1644129"/>
    <lineage>
        <taxon>Bacteria</taxon>
        <taxon>Bacillati</taxon>
        <taxon>Actinomycetota</taxon>
        <taxon>Actinomycetes</taxon>
        <taxon>Mycobacteriales</taxon>
        <taxon>Nocardiaceae</taxon>
        <taxon>Prescottella</taxon>
    </lineage>
</organism>
<dbReference type="SUPFAM" id="SSF46785">
    <property type="entry name" value="Winged helix' DNA-binding domain"/>
    <property type="match status" value="1"/>
</dbReference>
<sequence>MTTIAPINPSEAARAAGALEGPDFDSWAARFELLSDPNRLRILHCLHHMADLCVTDLAAAVRMSPTSVSQALRLLRQHGWVAATKDGRAVRYHLTDDTAHSLLHAMGAVHGVGHTH</sequence>
<dbReference type="InterPro" id="IPR036390">
    <property type="entry name" value="WH_DNA-bd_sf"/>
</dbReference>
<evidence type="ECO:0000256" key="3">
    <source>
        <dbReference type="ARBA" id="ARBA00023163"/>
    </source>
</evidence>
<evidence type="ECO:0000256" key="1">
    <source>
        <dbReference type="ARBA" id="ARBA00023015"/>
    </source>
</evidence>
<dbReference type="CDD" id="cd00090">
    <property type="entry name" value="HTH_ARSR"/>
    <property type="match status" value="1"/>
</dbReference>
<evidence type="ECO:0000313" key="6">
    <source>
        <dbReference type="Proteomes" id="UP001160334"/>
    </source>
</evidence>
<dbReference type="PANTHER" id="PTHR43132:SF6">
    <property type="entry name" value="HTH-TYPE TRANSCRIPTIONAL REPRESSOR CZRA"/>
    <property type="match status" value="1"/>
</dbReference>
<evidence type="ECO:0000313" key="5">
    <source>
        <dbReference type="EMBL" id="MDH6284275.1"/>
    </source>
</evidence>
<proteinExistence type="predicted"/>
<dbReference type="Proteomes" id="UP001160334">
    <property type="component" value="Unassembled WGS sequence"/>
</dbReference>
<dbReference type="InterPro" id="IPR051011">
    <property type="entry name" value="Metal_resp_trans_reg"/>
</dbReference>
<keyword evidence="1" id="KW-0805">Transcription regulation</keyword>
<dbReference type="EMBL" id="JARXVC010000020">
    <property type="protein sequence ID" value="MDH6284275.1"/>
    <property type="molecule type" value="Genomic_DNA"/>
</dbReference>
<dbReference type="InterPro" id="IPR001845">
    <property type="entry name" value="HTH_ArsR_DNA-bd_dom"/>
</dbReference>
<dbReference type="Gene3D" id="1.10.10.10">
    <property type="entry name" value="Winged helix-like DNA-binding domain superfamily/Winged helix DNA-binding domain"/>
    <property type="match status" value="1"/>
</dbReference>
<reference evidence="5 6" key="1">
    <citation type="submission" date="2023-04" db="EMBL/GenBank/DDBJ databases">
        <title>Forest soil microbial communities from Buena Vista Peninsula, Colon Province, Panama.</title>
        <authorList>
            <person name="Bouskill N."/>
        </authorList>
    </citation>
    <scope>NUCLEOTIDE SEQUENCE [LARGE SCALE GENOMIC DNA]</scope>
    <source>
        <strain evidence="5 6">CFH S0262</strain>
    </source>
</reference>
<accession>A0ABT6MJ70</accession>
<dbReference type="PRINTS" id="PR00778">
    <property type="entry name" value="HTHARSR"/>
</dbReference>
<dbReference type="RefSeq" id="WP_280763502.1">
    <property type="nucleotide sequence ID" value="NZ_JARXVC010000020.1"/>
</dbReference>
<keyword evidence="3" id="KW-0804">Transcription</keyword>
<dbReference type="InterPro" id="IPR036388">
    <property type="entry name" value="WH-like_DNA-bd_sf"/>
</dbReference>
<dbReference type="Pfam" id="PF01022">
    <property type="entry name" value="HTH_5"/>
    <property type="match status" value="1"/>
</dbReference>
<dbReference type="SMART" id="SM00418">
    <property type="entry name" value="HTH_ARSR"/>
    <property type="match status" value="1"/>
</dbReference>
<name>A0ABT6MJ70_9NOCA</name>
<dbReference type="InterPro" id="IPR011991">
    <property type="entry name" value="ArsR-like_HTH"/>
</dbReference>
<gene>
    <name evidence="5" type="ORF">M2280_005533</name>
</gene>
<dbReference type="PROSITE" id="PS50987">
    <property type="entry name" value="HTH_ARSR_2"/>
    <property type="match status" value="1"/>
</dbReference>
<keyword evidence="2 5" id="KW-0238">DNA-binding</keyword>